<name>A0A9P6LCD9_9AGAM</name>
<keyword evidence="3" id="KW-1185">Reference proteome</keyword>
<comment type="caution">
    <text evidence="2">The sequence shown here is derived from an EMBL/GenBank/DDBJ whole genome shotgun (WGS) entry which is preliminary data.</text>
</comment>
<dbReference type="OrthoDB" id="276721at2759"/>
<feature type="domain" description="NAD-dependent epimerase/dehydratase" evidence="1">
    <location>
        <begin position="7"/>
        <end position="82"/>
    </location>
</feature>
<protein>
    <submittedName>
        <fullName evidence="2">Mitochondrial protein</fullName>
    </submittedName>
</protein>
<dbReference type="GO" id="GO:0044877">
    <property type="term" value="F:protein-containing complex binding"/>
    <property type="evidence" value="ECO:0007669"/>
    <property type="project" value="TreeGrafter"/>
</dbReference>
<reference evidence="2" key="2">
    <citation type="submission" date="2020-11" db="EMBL/GenBank/DDBJ databases">
        <authorList>
            <consortium name="DOE Joint Genome Institute"/>
            <person name="Kuo A."/>
            <person name="Miyauchi S."/>
            <person name="Kiss E."/>
            <person name="Drula E."/>
            <person name="Kohler A."/>
            <person name="Sanchez-Garcia M."/>
            <person name="Andreopoulos B."/>
            <person name="Barry K.W."/>
            <person name="Bonito G."/>
            <person name="Buee M."/>
            <person name="Carver A."/>
            <person name="Chen C."/>
            <person name="Cichocki N."/>
            <person name="Clum A."/>
            <person name="Culley D."/>
            <person name="Crous P.W."/>
            <person name="Fauchery L."/>
            <person name="Girlanda M."/>
            <person name="Hayes R."/>
            <person name="Keri Z."/>
            <person name="Labutti K."/>
            <person name="Lipzen A."/>
            <person name="Lombard V."/>
            <person name="Magnuson J."/>
            <person name="Maillard F."/>
            <person name="Morin E."/>
            <person name="Murat C."/>
            <person name="Nolan M."/>
            <person name="Ohm R."/>
            <person name="Pangilinan J."/>
            <person name="Pereira M."/>
            <person name="Perotto S."/>
            <person name="Peter M."/>
            <person name="Riley R."/>
            <person name="Sitrit Y."/>
            <person name="Stielow B."/>
            <person name="Szollosi G."/>
            <person name="Zifcakova L."/>
            <person name="Stursova M."/>
            <person name="Spatafora J.W."/>
            <person name="Tedersoo L."/>
            <person name="Vaario L.-M."/>
            <person name="Yamada A."/>
            <person name="Yan M."/>
            <person name="Wang P."/>
            <person name="Xu J."/>
            <person name="Bruns T."/>
            <person name="Baldrian P."/>
            <person name="Vilgalys R."/>
            <person name="Henrissat B."/>
            <person name="Grigoriev I.V."/>
            <person name="Hibbett D."/>
            <person name="Nagy L.G."/>
            <person name="Martin F.M."/>
        </authorList>
    </citation>
    <scope>NUCLEOTIDE SEQUENCE</scope>
    <source>
        <strain evidence="2">UH-Tt-Lm1</strain>
    </source>
</reference>
<reference evidence="2" key="1">
    <citation type="journal article" date="2020" name="Nat. Commun.">
        <title>Large-scale genome sequencing of mycorrhizal fungi provides insights into the early evolution of symbiotic traits.</title>
        <authorList>
            <person name="Miyauchi S."/>
            <person name="Kiss E."/>
            <person name="Kuo A."/>
            <person name="Drula E."/>
            <person name="Kohler A."/>
            <person name="Sanchez-Garcia M."/>
            <person name="Morin E."/>
            <person name="Andreopoulos B."/>
            <person name="Barry K.W."/>
            <person name="Bonito G."/>
            <person name="Buee M."/>
            <person name="Carver A."/>
            <person name="Chen C."/>
            <person name="Cichocki N."/>
            <person name="Clum A."/>
            <person name="Culley D."/>
            <person name="Crous P.W."/>
            <person name="Fauchery L."/>
            <person name="Girlanda M."/>
            <person name="Hayes R.D."/>
            <person name="Keri Z."/>
            <person name="LaButti K."/>
            <person name="Lipzen A."/>
            <person name="Lombard V."/>
            <person name="Magnuson J."/>
            <person name="Maillard F."/>
            <person name="Murat C."/>
            <person name="Nolan M."/>
            <person name="Ohm R.A."/>
            <person name="Pangilinan J."/>
            <person name="Pereira M.F."/>
            <person name="Perotto S."/>
            <person name="Peter M."/>
            <person name="Pfister S."/>
            <person name="Riley R."/>
            <person name="Sitrit Y."/>
            <person name="Stielow J.B."/>
            <person name="Szollosi G."/>
            <person name="Zifcakova L."/>
            <person name="Stursova M."/>
            <person name="Spatafora J.W."/>
            <person name="Tedersoo L."/>
            <person name="Vaario L.M."/>
            <person name="Yamada A."/>
            <person name="Yan M."/>
            <person name="Wang P."/>
            <person name="Xu J."/>
            <person name="Bruns T."/>
            <person name="Baldrian P."/>
            <person name="Vilgalys R."/>
            <person name="Dunand C."/>
            <person name="Henrissat B."/>
            <person name="Grigoriev I.V."/>
            <person name="Hibbett D."/>
            <person name="Nagy L.G."/>
            <person name="Martin F.M."/>
        </authorList>
    </citation>
    <scope>NUCLEOTIDE SEQUENCE</scope>
    <source>
        <strain evidence="2">UH-Tt-Lm1</strain>
    </source>
</reference>
<dbReference type="InterPro" id="IPR001509">
    <property type="entry name" value="Epimerase_deHydtase"/>
</dbReference>
<dbReference type="SUPFAM" id="SSF51735">
    <property type="entry name" value="NAD(P)-binding Rossmann-fold domains"/>
    <property type="match status" value="1"/>
</dbReference>
<proteinExistence type="predicted"/>
<dbReference type="InterPro" id="IPR036291">
    <property type="entry name" value="NAD(P)-bd_dom_sf"/>
</dbReference>
<dbReference type="EMBL" id="WIUZ02000001">
    <property type="protein sequence ID" value="KAF9792213.1"/>
    <property type="molecule type" value="Genomic_DNA"/>
</dbReference>
<dbReference type="Proteomes" id="UP000736335">
    <property type="component" value="Unassembled WGS sequence"/>
</dbReference>
<dbReference type="PANTHER" id="PTHR12126">
    <property type="entry name" value="NADH-UBIQUINONE OXIDOREDUCTASE 39 KDA SUBUNIT-RELATED"/>
    <property type="match status" value="1"/>
</dbReference>
<evidence type="ECO:0000313" key="3">
    <source>
        <dbReference type="Proteomes" id="UP000736335"/>
    </source>
</evidence>
<organism evidence="2 3">
    <name type="scientific">Thelephora terrestris</name>
    <dbReference type="NCBI Taxonomy" id="56493"/>
    <lineage>
        <taxon>Eukaryota</taxon>
        <taxon>Fungi</taxon>
        <taxon>Dikarya</taxon>
        <taxon>Basidiomycota</taxon>
        <taxon>Agaricomycotina</taxon>
        <taxon>Agaricomycetes</taxon>
        <taxon>Thelephorales</taxon>
        <taxon>Thelephoraceae</taxon>
        <taxon>Thelephora</taxon>
    </lineage>
</organism>
<sequence>MGVLQKVVVFGGNGFVGSAVCKAILAKGVKVTSVSSSGKPFTTPKGYSPAWTSDVDWQKGDALDPNSYAHRLTDATAVVHTLGTLFEGAKYKQALKEGSIPGLVSSLTSAFGSSNPLGVMDAKTSYATLNRDSALRVCEAYISTNPSFSLTKPRSFVHVSAEDVLRPLIPAGYIEMKREAELGINELVSSHSDLRAVHIRPSLIYHPHYRPLTSPVAAALDLSSTLHSKIPQGIPTPAGLLRALASLSRSPSSPLPPSFEALANALTIPPMHVDHVGETIAAAVDVERDDIKGVYGVWEMRKLLGWNSTSPVYAH</sequence>
<gene>
    <name evidence="2" type="ORF">BJ322DRAFT_1202218</name>
</gene>
<evidence type="ECO:0000259" key="1">
    <source>
        <dbReference type="Pfam" id="PF01370"/>
    </source>
</evidence>
<dbReference type="Gene3D" id="3.40.50.720">
    <property type="entry name" value="NAD(P)-binding Rossmann-like Domain"/>
    <property type="match status" value="1"/>
</dbReference>
<accession>A0A9P6LCD9</accession>
<dbReference type="InterPro" id="IPR051207">
    <property type="entry name" value="ComplexI_NDUFA9_subunit"/>
</dbReference>
<evidence type="ECO:0000313" key="2">
    <source>
        <dbReference type="EMBL" id="KAF9792213.1"/>
    </source>
</evidence>
<dbReference type="AlphaFoldDB" id="A0A9P6LCD9"/>
<dbReference type="Pfam" id="PF01370">
    <property type="entry name" value="Epimerase"/>
    <property type="match status" value="1"/>
</dbReference>
<dbReference type="GO" id="GO:0005739">
    <property type="term" value="C:mitochondrion"/>
    <property type="evidence" value="ECO:0007669"/>
    <property type="project" value="TreeGrafter"/>
</dbReference>
<dbReference type="PANTHER" id="PTHR12126:SF16">
    <property type="entry name" value="MIOREX COMPLEX COMPONENT 2"/>
    <property type="match status" value="1"/>
</dbReference>